<dbReference type="SUPFAM" id="SSF51905">
    <property type="entry name" value="FAD/NAD(P)-binding domain"/>
    <property type="match status" value="1"/>
</dbReference>
<evidence type="ECO:0000256" key="11">
    <source>
        <dbReference type="ARBA" id="ARBA00048305"/>
    </source>
</evidence>
<dbReference type="Pfam" id="PF02910">
    <property type="entry name" value="Succ_DH_flav_C"/>
    <property type="match status" value="1"/>
</dbReference>
<dbReference type="InterPro" id="IPR015939">
    <property type="entry name" value="Fum_Rdtase/Succ_DH_flav-like_C"/>
</dbReference>
<evidence type="ECO:0000259" key="14">
    <source>
        <dbReference type="Pfam" id="PF00890"/>
    </source>
</evidence>
<dbReference type="SUPFAM" id="SSF46977">
    <property type="entry name" value="Succinate dehydrogenase/fumarate reductase flavoprotein C-terminal domain"/>
    <property type="match status" value="1"/>
</dbReference>
<comment type="caution">
    <text evidence="16">The sequence shown here is derived from an EMBL/GenBank/DDBJ whole genome shotgun (WGS) entry which is preliminary data.</text>
</comment>
<comment type="catalytic activity">
    <reaction evidence="11">
        <text>L-aspartate + O2 = iminosuccinate + H2O2</text>
        <dbReference type="Rhea" id="RHEA:25876"/>
        <dbReference type="ChEBI" id="CHEBI:15379"/>
        <dbReference type="ChEBI" id="CHEBI:16240"/>
        <dbReference type="ChEBI" id="CHEBI:29991"/>
        <dbReference type="ChEBI" id="CHEBI:77875"/>
        <dbReference type="EC" id="1.4.3.16"/>
    </reaction>
    <physiologicalReaction direction="left-to-right" evidence="11">
        <dbReference type="Rhea" id="RHEA:25877"/>
    </physiologicalReaction>
</comment>
<dbReference type="NCBIfam" id="TIGR00551">
    <property type="entry name" value="nadB"/>
    <property type="match status" value="1"/>
</dbReference>
<evidence type="ECO:0000256" key="5">
    <source>
        <dbReference type="ARBA" id="ARBA00021901"/>
    </source>
</evidence>
<dbReference type="EC" id="1.4.3.16" evidence="4 12"/>
<sequence>MEAKWTATTPVLVVGSGAAGLTAVINLIYAGIDTVVVTKSDLTASSTDWAQGGLAAVWDPGDSLEAHVQDTLVAGAGLCVEASVRTLVQEAPKALEWMMSIGARFDRGDNGEIDLHLEGGHSARRILHSNGDASGHEIEITLAKNVAAMDGATWNTGGQGSLKVYEDCELCDVLVDTSGRTCGATVLSETRGFGVISATAVILATGGIGQLWNATTNPEVANGSGLAAALRAGATGRDLEFMQFHPTIFVPPVKVPGDRGVLVSEAVRGEGAFLVDGAGNRVMEGVHPLKDLAPRDVVSAAEQEYMMAHGLDHLFLDATDFGEKKWKEKFPTIYELVSERGVDPIVEPIPVRPGAHYYCGGIATSMSGETRVPGLYAIGEVACTGVQGANRLASNSLTEALVMGNLVSKQLALSDLPKLCQHPAGQPAKIPEPVFIESEVLLAIQKIMSRDVSVLRERKGLERAVQELAELPAAQTIVARALVSAALTREESRGTHRRLDFPERREEWVKHLDVSLAGKDRLEIEITQSVAN</sequence>
<dbReference type="InterPro" id="IPR036188">
    <property type="entry name" value="FAD/NAD-bd_sf"/>
</dbReference>
<dbReference type="GO" id="GO:0008734">
    <property type="term" value="F:L-aspartate oxidase activity"/>
    <property type="evidence" value="ECO:0007669"/>
    <property type="project" value="UniProtKB-UniRule"/>
</dbReference>
<evidence type="ECO:0000313" key="17">
    <source>
        <dbReference type="Proteomes" id="UP000442535"/>
    </source>
</evidence>
<dbReference type="FunFam" id="3.90.700.10:FF:000002">
    <property type="entry name" value="L-aspartate oxidase"/>
    <property type="match status" value="1"/>
</dbReference>
<evidence type="ECO:0000256" key="3">
    <source>
        <dbReference type="ARBA" id="ARBA00008562"/>
    </source>
</evidence>
<dbReference type="InterPro" id="IPR003953">
    <property type="entry name" value="FAD-dep_OxRdtase_2_FAD-bd"/>
</dbReference>
<dbReference type="Gene3D" id="3.90.700.10">
    <property type="entry name" value="Succinate dehydrogenase/fumarate reductase flavoprotein, catalytic domain"/>
    <property type="match status" value="1"/>
</dbReference>
<dbReference type="PANTHER" id="PTHR42716">
    <property type="entry name" value="L-ASPARTATE OXIDASE"/>
    <property type="match status" value="1"/>
</dbReference>
<keyword evidence="7 13" id="KW-0662">Pyridine nucleotide biosynthesis</keyword>
<accession>A0A7K0K3R4</accession>
<evidence type="ECO:0000313" key="16">
    <source>
        <dbReference type="EMBL" id="MST49690.1"/>
    </source>
</evidence>
<evidence type="ECO:0000256" key="8">
    <source>
        <dbReference type="ARBA" id="ARBA00022827"/>
    </source>
</evidence>
<dbReference type="RefSeq" id="WP_154544601.1">
    <property type="nucleotide sequence ID" value="NZ_JAQYQY010000017.1"/>
</dbReference>
<dbReference type="Gene3D" id="3.50.50.60">
    <property type="entry name" value="FAD/NAD(P)-binding domain"/>
    <property type="match status" value="1"/>
</dbReference>
<proteinExistence type="inferred from homology"/>
<dbReference type="GO" id="GO:0033765">
    <property type="term" value="F:steroid dehydrogenase activity, acting on the CH-CH group of donors"/>
    <property type="evidence" value="ECO:0007669"/>
    <property type="project" value="UniProtKB-ARBA"/>
</dbReference>
<evidence type="ECO:0000256" key="9">
    <source>
        <dbReference type="ARBA" id="ARBA00023002"/>
    </source>
</evidence>
<comment type="pathway">
    <text evidence="2 13">Cofactor biosynthesis; NAD(+) biosynthesis; iminoaspartate from L-aspartate (oxidase route): step 1/1.</text>
</comment>
<evidence type="ECO:0000256" key="12">
    <source>
        <dbReference type="NCBIfam" id="TIGR00551"/>
    </source>
</evidence>
<evidence type="ECO:0000256" key="6">
    <source>
        <dbReference type="ARBA" id="ARBA00022630"/>
    </source>
</evidence>
<reference evidence="16 17" key="1">
    <citation type="submission" date="2019-08" db="EMBL/GenBank/DDBJ databases">
        <title>In-depth cultivation of the pig gut microbiome towards novel bacterial diversity and tailored functional studies.</title>
        <authorList>
            <person name="Wylensek D."/>
            <person name="Hitch T.C.A."/>
            <person name="Clavel T."/>
        </authorList>
    </citation>
    <scope>NUCLEOTIDE SEQUENCE [LARGE SCALE GENOMIC DNA]</scope>
    <source>
        <strain evidence="16 17">RF-GAM-744-WT-7</strain>
    </source>
</reference>
<dbReference type="GO" id="GO:0034628">
    <property type="term" value="P:'de novo' NAD+ biosynthetic process from L-aspartate"/>
    <property type="evidence" value="ECO:0007669"/>
    <property type="project" value="TreeGrafter"/>
</dbReference>
<dbReference type="Pfam" id="PF00890">
    <property type="entry name" value="FAD_binding_2"/>
    <property type="match status" value="1"/>
</dbReference>
<name>A0A7K0K3R4_9ACTO</name>
<evidence type="ECO:0000256" key="13">
    <source>
        <dbReference type="RuleBase" id="RU362049"/>
    </source>
</evidence>
<dbReference type="SUPFAM" id="SSF56425">
    <property type="entry name" value="Succinate dehydrogenase/fumarate reductase flavoprotein, catalytic domain"/>
    <property type="match status" value="1"/>
</dbReference>
<feature type="domain" description="FAD-dependent oxidoreductase 2 FAD-binding" evidence="14">
    <location>
        <begin position="11"/>
        <end position="397"/>
    </location>
</feature>
<dbReference type="PANTHER" id="PTHR42716:SF2">
    <property type="entry name" value="L-ASPARTATE OXIDASE, CHLOROPLASTIC"/>
    <property type="match status" value="1"/>
</dbReference>
<comment type="subcellular location">
    <subcellularLocation>
        <location evidence="13">Cytoplasm</location>
    </subcellularLocation>
</comment>
<evidence type="ECO:0000256" key="1">
    <source>
        <dbReference type="ARBA" id="ARBA00001974"/>
    </source>
</evidence>
<evidence type="ECO:0000259" key="15">
    <source>
        <dbReference type="Pfam" id="PF02910"/>
    </source>
</evidence>
<keyword evidence="6 13" id="KW-0285">Flavoprotein</keyword>
<comment type="similarity">
    <text evidence="3 13">Belongs to the FAD-dependent oxidoreductase 2 family. NadB subfamily.</text>
</comment>
<dbReference type="Proteomes" id="UP000442535">
    <property type="component" value="Unassembled WGS sequence"/>
</dbReference>
<dbReference type="InterPro" id="IPR005288">
    <property type="entry name" value="NadB"/>
</dbReference>
<dbReference type="InterPro" id="IPR027477">
    <property type="entry name" value="Succ_DH/fumarate_Rdtase_cat_sf"/>
</dbReference>
<dbReference type="AlphaFoldDB" id="A0A7K0K3R4"/>
<evidence type="ECO:0000256" key="2">
    <source>
        <dbReference type="ARBA" id="ARBA00004950"/>
    </source>
</evidence>
<keyword evidence="17" id="KW-1185">Reference proteome</keyword>
<dbReference type="PRINTS" id="PR00368">
    <property type="entry name" value="FADPNR"/>
</dbReference>
<gene>
    <name evidence="16" type="primary">nadB</name>
    <name evidence="16" type="ORF">FYJ63_05495</name>
</gene>
<feature type="domain" description="Fumarate reductase/succinate dehydrogenase flavoprotein-like C-terminal" evidence="15">
    <location>
        <begin position="478"/>
        <end position="518"/>
    </location>
</feature>
<comment type="function">
    <text evidence="10">Catalyzes the oxidation of L-aspartate to iminoaspartate, the first step in the de novo biosynthesis of NAD(+).</text>
</comment>
<dbReference type="UniPathway" id="UPA00253">
    <property type="reaction ID" value="UER00326"/>
</dbReference>
<keyword evidence="8 13" id="KW-0274">FAD</keyword>
<dbReference type="Gene3D" id="1.20.58.100">
    <property type="entry name" value="Fumarate reductase/succinate dehydrogenase flavoprotein-like, C-terminal domain"/>
    <property type="match status" value="1"/>
</dbReference>
<organism evidence="16 17">
    <name type="scientific">Mobiluncus porci</name>
    <dbReference type="NCBI Taxonomy" id="2652278"/>
    <lineage>
        <taxon>Bacteria</taxon>
        <taxon>Bacillati</taxon>
        <taxon>Actinomycetota</taxon>
        <taxon>Actinomycetes</taxon>
        <taxon>Actinomycetales</taxon>
        <taxon>Actinomycetaceae</taxon>
        <taxon>Mobiluncus</taxon>
    </lineage>
</organism>
<keyword evidence="9 13" id="KW-0560">Oxidoreductase</keyword>
<dbReference type="EMBL" id="VUMY01000008">
    <property type="protein sequence ID" value="MST49690.1"/>
    <property type="molecule type" value="Genomic_DNA"/>
</dbReference>
<comment type="cofactor">
    <cofactor evidence="1 13">
        <name>FAD</name>
        <dbReference type="ChEBI" id="CHEBI:57692"/>
    </cofactor>
</comment>
<evidence type="ECO:0000256" key="4">
    <source>
        <dbReference type="ARBA" id="ARBA00012173"/>
    </source>
</evidence>
<evidence type="ECO:0000256" key="7">
    <source>
        <dbReference type="ARBA" id="ARBA00022642"/>
    </source>
</evidence>
<evidence type="ECO:0000256" key="10">
    <source>
        <dbReference type="ARBA" id="ARBA00029426"/>
    </source>
</evidence>
<protein>
    <recommendedName>
        <fullName evidence="5 12">L-aspartate oxidase</fullName>
        <ecNumber evidence="4 12">1.4.3.16</ecNumber>
    </recommendedName>
</protein>
<dbReference type="GO" id="GO:0005737">
    <property type="term" value="C:cytoplasm"/>
    <property type="evidence" value="ECO:0007669"/>
    <property type="project" value="UniProtKB-SubCell"/>
</dbReference>
<dbReference type="InterPro" id="IPR037099">
    <property type="entry name" value="Fum_R/Succ_DH_flav-like_C_sf"/>
</dbReference>